<evidence type="ECO:0000256" key="7">
    <source>
        <dbReference type="ARBA" id="ARBA00023136"/>
    </source>
</evidence>
<proteinExistence type="inferred from homology"/>
<evidence type="ECO:0000256" key="9">
    <source>
        <dbReference type="SAM" id="Phobius"/>
    </source>
</evidence>
<dbReference type="GeneID" id="57964071"/>
<dbReference type="Proteomes" id="UP000013085">
    <property type="component" value="Unassembled WGS sequence"/>
</dbReference>
<evidence type="ECO:0000256" key="5">
    <source>
        <dbReference type="ARBA" id="ARBA00022692"/>
    </source>
</evidence>
<dbReference type="AlphaFoldDB" id="A0A0E2H2X8"/>
<name>A0A0E2H2X8_9FIRM</name>
<feature type="transmembrane region" description="Helical" evidence="9">
    <location>
        <begin position="86"/>
        <end position="108"/>
    </location>
</feature>
<evidence type="ECO:0000256" key="6">
    <source>
        <dbReference type="ARBA" id="ARBA00022989"/>
    </source>
</evidence>
<sequence length="159" mass="17928">MKTLKQGLDRFLATVCIIDFIGMVLLTVYQVIMRYVFKSPSSVSEVLARYCFVWLILLSATCVFGQRDHICITFLKDKLTGSARKTLDIINEIVIIIFSGTILVYGGMVITTMNMLQYDSILKIPTGTVYSIIPVCGVLIIFYSLYNLREIFTKKEGGV</sequence>
<evidence type="ECO:0000313" key="11">
    <source>
        <dbReference type="EMBL" id="ENZ06614.1"/>
    </source>
</evidence>
<keyword evidence="6 9" id="KW-1133">Transmembrane helix</keyword>
<dbReference type="InterPro" id="IPR007387">
    <property type="entry name" value="TRAP_DctQ"/>
</dbReference>
<dbReference type="GO" id="GO:0022857">
    <property type="term" value="F:transmembrane transporter activity"/>
    <property type="evidence" value="ECO:0007669"/>
    <property type="project" value="TreeGrafter"/>
</dbReference>
<feature type="transmembrane region" description="Helical" evidence="9">
    <location>
        <begin position="47"/>
        <end position="65"/>
    </location>
</feature>
<dbReference type="GO" id="GO:0015740">
    <property type="term" value="P:C4-dicarboxylate transport"/>
    <property type="evidence" value="ECO:0007669"/>
    <property type="project" value="TreeGrafter"/>
</dbReference>
<keyword evidence="2" id="KW-0813">Transport</keyword>
<feature type="transmembrane region" description="Helical" evidence="9">
    <location>
        <begin position="128"/>
        <end position="146"/>
    </location>
</feature>
<dbReference type="EMBL" id="AGYR01000075">
    <property type="protein sequence ID" value="ENZ06614.1"/>
    <property type="molecule type" value="Genomic_DNA"/>
</dbReference>
<evidence type="ECO:0000256" key="2">
    <source>
        <dbReference type="ARBA" id="ARBA00022448"/>
    </source>
</evidence>
<evidence type="ECO:0000313" key="12">
    <source>
        <dbReference type="Proteomes" id="UP000013085"/>
    </source>
</evidence>
<keyword evidence="7 9" id="KW-0472">Membrane</keyword>
<comment type="similarity">
    <text evidence="8">Belongs to the TRAP transporter small permease family.</text>
</comment>
<comment type="caution">
    <text evidence="11">The sequence shown here is derived from an EMBL/GenBank/DDBJ whole genome shotgun (WGS) entry which is preliminary data.</text>
</comment>
<accession>A0A0E2H2X8</accession>
<dbReference type="Pfam" id="PF04290">
    <property type="entry name" value="DctQ"/>
    <property type="match status" value="1"/>
</dbReference>
<dbReference type="InterPro" id="IPR055348">
    <property type="entry name" value="DctQ"/>
</dbReference>
<protein>
    <recommendedName>
        <fullName evidence="10">Tripartite ATP-independent periplasmic transporters DctQ component domain-containing protein</fullName>
    </recommendedName>
</protein>
<evidence type="ECO:0000256" key="4">
    <source>
        <dbReference type="ARBA" id="ARBA00022519"/>
    </source>
</evidence>
<dbReference type="GO" id="GO:0005886">
    <property type="term" value="C:plasma membrane"/>
    <property type="evidence" value="ECO:0007669"/>
    <property type="project" value="UniProtKB-SubCell"/>
</dbReference>
<evidence type="ECO:0000256" key="8">
    <source>
        <dbReference type="ARBA" id="ARBA00038436"/>
    </source>
</evidence>
<dbReference type="PANTHER" id="PTHR35011">
    <property type="entry name" value="2,3-DIKETO-L-GULONATE TRAP TRANSPORTER SMALL PERMEASE PROTEIN YIAM"/>
    <property type="match status" value="1"/>
</dbReference>
<dbReference type="RefSeq" id="WP_002587087.1">
    <property type="nucleotide sequence ID" value="NZ_KB850996.1"/>
</dbReference>
<feature type="domain" description="Tripartite ATP-independent periplasmic transporters DctQ component" evidence="10">
    <location>
        <begin position="23"/>
        <end position="152"/>
    </location>
</feature>
<feature type="transmembrane region" description="Helical" evidence="9">
    <location>
        <begin position="12"/>
        <end position="32"/>
    </location>
</feature>
<reference evidence="11 12" key="1">
    <citation type="submission" date="2013-01" db="EMBL/GenBank/DDBJ databases">
        <title>The Genome Sequence of Clostridium clostridioforme 90A8.</title>
        <authorList>
            <consortium name="The Broad Institute Genome Sequencing Platform"/>
            <person name="Earl A."/>
            <person name="Ward D."/>
            <person name="Feldgarden M."/>
            <person name="Gevers D."/>
            <person name="Courvalin P."/>
            <person name="Lambert T."/>
            <person name="Walker B."/>
            <person name="Young S.K."/>
            <person name="Zeng Q."/>
            <person name="Gargeya S."/>
            <person name="Fitzgerald M."/>
            <person name="Haas B."/>
            <person name="Abouelleil A."/>
            <person name="Alvarado L."/>
            <person name="Arachchi H.M."/>
            <person name="Berlin A.M."/>
            <person name="Chapman S.B."/>
            <person name="Dewar J."/>
            <person name="Goldberg J."/>
            <person name="Griggs A."/>
            <person name="Gujja S."/>
            <person name="Hansen M."/>
            <person name="Howarth C."/>
            <person name="Imamovic A."/>
            <person name="Larimer J."/>
            <person name="McCowan C."/>
            <person name="Murphy C."/>
            <person name="Neiman D."/>
            <person name="Pearson M."/>
            <person name="Priest M."/>
            <person name="Roberts A."/>
            <person name="Saif S."/>
            <person name="Shea T."/>
            <person name="Sisk P."/>
            <person name="Sykes S."/>
            <person name="Wortman J."/>
            <person name="Nusbaum C."/>
            <person name="Birren B."/>
        </authorList>
    </citation>
    <scope>NUCLEOTIDE SEQUENCE [LARGE SCALE GENOMIC DNA]</scope>
    <source>
        <strain evidence="11 12">90A8</strain>
    </source>
</reference>
<organism evidence="11 12">
    <name type="scientific">[Clostridium] clostridioforme 90A8</name>
    <dbReference type="NCBI Taxonomy" id="999408"/>
    <lineage>
        <taxon>Bacteria</taxon>
        <taxon>Bacillati</taxon>
        <taxon>Bacillota</taxon>
        <taxon>Clostridia</taxon>
        <taxon>Lachnospirales</taxon>
        <taxon>Lachnospiraceae</taxon>
        <taxon>Enterocloster</taxon>
    </lineage>
</organism>
<evidence type="ECO:0000259" key="10">
    <source>
        <dbReference type="Pfam" id="PF04290"/>
    </source>
</evidence>
<gene>
    <name evidence="11" type="ORF">HMPREF1090_05417</name>
</gene>
<evidence type="ECO:0000256" key="3">
    <source>
        <dbReference type="ARBA" id="ARBA00022475"/>
    </source>
</evidence>
<dbReference type="PATRIC" id="fig|999408.3.peg.5814"/>
<keyword evidence="4" id="KW-0997">Cell inner membrane</keyword>
<comment type="subcellular location">
    <subcellularLocation>
        <location evidence="1">Cell inner membrane</location>
        <topology evidence="1">Multi-pass membrane protein</topology>
    </subcellularLocation>
</comment>
<dbReference type="PANTHER" id="PTHR35011:SF2">
    <property type="entry name" value="2,3-DIKETO-L-GULONATE TRAP TRANSPORTER SMALL PERMEASE PROTEIN YIAM"/>
    <property type="match status" value="1"/>
</dbReference>
<evidence type="ECO:0000256" key="1">
    <source>
        <dbReference type="ARBA" id="ARBA00004429"/>
    </source>
</evidence>
<keyword evidence="5 9" id="KW-0812">Transmembrane</keyword>
<keyword evidence="3" id="KW-1003">Cell membrane</keyword>
<dbReference type="HOGENOM" id="CLU_086356_9_2_9"/>